<evidence type="ECO:0000256" key="5">
    <source>
        <dbReference type="ARBA" id="ARBA00022679"/>
    </source>
</evidence>
<evidence type="ECO:0000256" key="11">
    <source>
        <dbReference type="RuleBase" id="RU271113"/>
    </source>
</evidence>
<keyword evidence="7 11" id="KW-0156">Chromatin regulator</keyword>
<dbReference type="InterPro" id="IPR025789">
    <property type="entry name" value="DOT1_dom"/>
</dbReference>
<evidence type="ECO:0000256" key="2">
    <source>
        <dbReference type="ARBA" id="ARBA00012190"/>
    </source>
</evidence>
<dbReference type="STRING" id="1432141.A0A015JZ69"/>
<name>A0A015JZ69_RHIIW</name>
<dbReference type="EMBL" id="JEMT01015179">
    <property type="protein sequence ID" value="EXX72630.1"/>
    <property type="molecule type" value="Genomic_DNA"/>
</dbReference>
<comment type="subcellular location">
    <subcellularLocation>
        <location evidence="1 11">Nucleus</location>
    </subcellularLocation>
</comment>
<keyword evidence="4 11" id="KW-0489">Methyltransferase</keyword>
<dbReference type="OrthoDB" id="443402at2759"/>
<comment type="function">
    <text evidence="11">Histone methyltransferase that specifically trimethylates histone H3 to form H3K79me3. This methylation is required for telomere silencing and for the pachytene checkpoint during the meiotic cell cycle by allowing the recruitment of RAD9 to double strand breaks. Nucleosomes are preferred as substrate compared to free histone.</text>
</comment>
<dbReference type="GO" id="GO:0140956">
    <property type="term" value="F:histone H3K79 trimethyltransferase activity"/>
    <property type="evidence" value="ECO:0007669"/>
    <property type="project" value="UniProtKB-EC"/>
</dbReference>
<dbReference type="Gene3D" id="1.10.260.170">
    <property type="match status" value="1"/>
</dbReference>
<accession>A0A015JZ69</accession>
<organism evidence="14 15">
    <name type="scientific">Rhizophagus irregularis (strain DAOM 197198w)</name>
    <name type="common">Glomus intraradices</name>
    <dbReference type="NCBI Taxonomy" id="1432141"/>
    <lineage>
        <taxon>Eukaryota</taxon>
        <taxon>Fungi</taxon>
        <taxon>Fungi incertae sedis</taxon>
        <taxon>Mucoromycota</taxon>
        <taxon>Glomeromycotina</taxon>
        <taxon>Glomeromycetes</taxon>
        <taxon>Glomerales</taxon>
        <taxon>Glomeraceae</taxon>
        <taxon>Rhizophagus</taxon>
    </lineage>
</organism>
<dbReference type="Proteomes" id="UP000022910">
    <property type="component" value="Unassembled WGS sequence"/>
</dbReference>
<dbReference type="Pfam" id="PF08123">
    <property type="entry name" value="DOT1"/>
    <property type="match status" value="1"/>
</dbReference>
<feature type="region of interest" description="Disordered" evidence="12">
    <location>
        <begin position="1"/>
        <end position="73"/>
    </location>
</feature>
<evidence type="ECO:0000256" key="1">
    <source>
        <dbReference type="ARBA" id="ARBA00004123"/>
    </source>
</evidence>
<evidence type="ECO:0000256" key="7">
    <source>
        <dbReference type="ARBA" id="ARBA00022853"/>
    </source>
</evidence>
<feature type="compositionally biased region" description="Basic and acidic residues" evidence="12">
    <location>
        <begin position="26"/>
        <end position="56"/>
    </location>
</feature>
<dbReference type="HOGENOM" id="CLU_582838_0_0_1"/>
<keyword evidence="5 11" id="KW-0808">Transferase</keyword>
<evidence type="ECO:0000256" key="12">
    <source>
        <dbReference type="SAM" id="MobiDB-lite"/>
    </source>
</evidence>
<comment type="caution">
    <text evidence="14">The sequence shown here is derived from an EMBL/GenBank/DDBJ whole genome shotgun (WGS) entry which is preliminary data.</text>
</comment>
<dbReference type="InterPro" id="IPR030445">
    <property type="entry name" value="H3-K79_meTrfase"/>
</dbReference>
<dbReference type="PANTHER" id="PTHR21451:SF0">
    <property type="entry name" value="HISTONE-LYSINE N-METHYLTRANSFERASE, H3 LYSINE-79 SPECIFIC"/>
    <property type="match status" value="1"/>
</dbReference>
<dbReference type="GO" id="GO:0005634">
    <property type="term" value="C:nucleus"/>
    <property type="evidence" value="ECO:0007669"/>
    <property type="project" value="UniProtKB-SubCell"/>
</dbReference>
<feature type="domain" description="DOT1" evidence="13">
    <location>
        <begin position="138"/>
        <end position="469"/>
    </location>
</feature>
<dbReference type="GO" id="GO:0032259">
    <property type="term" value="P:methylation"/>
    <property type="evidence" value="ECO:0007669"/>
    <property type="project" value="UniProtKB-KW"/>
</dbReference>
<sequence length="469" mass="53865">MGDKNNKRKRLDPTSTENFGSKKNKRDVSEKKNEKKRIEKKLVEKNDEKKNGEKKNALPRRPNADQENQNGCRSHILSNRPGLFLHSCDLVLEINNSAKQSSSKQKNKKNTYLYTKYFSDDDDDYAVIDIIYPGGQREKFALASSTKFEYDPIDELFRFVETFIFYFIDNGVKKDDEVDEHSDPKSHTDIQKRFTYSKGGLRNQNSVYRTLRSSIRTKRKDRFIEAIKSFNCQMDYLVQNNDLDPFLKDRKPEGCLLEFILEQIYARCCSETDLPNITKAKSFSDATYGELRFALVEEMIQEAGINGNSIFVDLGCGIGNVVIHVNARVGCDSYGVESNEARHEIADRQINEYKGRMALWGLDQTGTVEVMKADFLNCDYVVRLLRKADVVLTNNYAFASSTNEALTRLFLEMKEGAKIISLKDFRTGANRNGPESILKVTKYSYPPDRNYVSWTNADGCYFVSTVRHN</sequence>
<evidence type="ECO:0000256" key="3">
    <source>
        <dbReference type="ARBA" id="ARBA00020987"/>
    </source>
</evidence>
<comment type="miscellaneous">
    <text evidence="11">In contrast to other lysine histone methyltransferases, it does not contain a SET domain, suggesting the existence of another mechanism for methylation of lysine residues of histones.</text>
</comment>
<evidence type="ECO:0000256" key="10">
    <source>
        <dbReference type="ARBA" id="ARBA00047770"/>
    </source>
</evidence>
<dbReference type="Gene3D" id="3.40.50.150">
    <property type="entry name" value="Vaccinia Virus protein VP39"/>
    <property type="match status" value="1"/>
</dbReference>
<evidence type="ECO:0000256" key="6">
    <source>
        <dbReference type="ARBA" id="ARBA00022691"/>
    </source>
</evidence>
<keyword evidence="6 11" id="KW-0949">S-adenosyl-L-methionine</keyword>
<evidence type="ECO:0000256" key="9">
    <source>
        <dbReference type="ARBA" id="ARBA00029821"/>
    </source>
</evidence>
<feature type="compositionally biased region" description="Basic residues" evidence="12">
    <location>
        <begin position="1"/>
        <end position="10"/>
    </location>
</feature>
<dbReference type="InterPro" id="IPR029063">
    <property type="entry name" value="SAM-dependent_MTases_sf"/>
</dbReference>
<keyword evidence="15" id="KW-1185">Reference proteome</keyword>
<dbReference type="OMA" id="VEIMDHA"/>
<dbReference type="GO" id="GO:0006281">
    <property type="term" value="P:DNA repair"/>
    <property type="evidence" value="ECO:0007669"/>
    <property type="project" value="TreeGrafter"/>
</dbReference>
<comment type="similarity">
    <text evidence="11">Belongs to the class I-like SAM-binding methyltransferase superfamily. DOT1 family.</text>
</comment>
<dbReference type="CDD" id="cd02440">
    <property type="entry name" value="AdoMet_MTases"/>
    <property type="match status" value="1"/>
</dbReference>
<dbReference type="EC" id="2.1.1.360" evidence="2 11"/>
<dbReference type="PROSITE" id="PS51569">
    <property type="entry name" value="DOT1"/>
    <property type="match status" value="1"/>
</dbReference>
<evidence type="ECO:0000313" key="15">
    <source>
        <dbReference type="Proteomes" id="UP000022910"/>
    </source>
</evidence>
<evidence type="ECO:0000256" key="4">
    <source>
        <dbReference type="ARBA" id="ARBA00022603"/>
    </source>
</evidence>
<dbReference type="FunFam" id="3.40.50.150:FF:000033">
    <property type="entry name" value="Histone-lysine N-methyltransferase, H3 lysine-79 specific"/>
    <property type="match status" value="1"/>
</dbReference>
<keyword evidence="8 11" id="KW-0539">Nucleus</keyword>
<evidence type="ECO:0000256" key="8">
    <source>
        <dbReference type="ARBA" id="ARBA00023242"/>
    </source>
</evidence>
<gene>
    <name evidence="14" type="ORF">RirG_067560</name>
</gene>
<dbReference type="PANTHER" id="PTHR21451">
    <property type="entry name" value="HISTONE H3 METHYLTRANSFERASE"/>
    <property type="match status" value="1"/>
</dbReference>
<protein>
    <recommendedName>
        <fullName evidence="3 11">Histone-lysine N-methyltransferase, H3 lysine-79 specific</fullName>
        <ecNumber evidence="2 11">2.1.1.360</ecNumber>
    </recommendedName>
    <alternativeName>
        <fullName evidence="9 11">Histone H3-K79 methyltransferase</fullName>
    </alternativeName>
</protein>
<proteinExistence type="inferred from homology"/>
<evidence type="ECO:0000313" key="14">
    <source>
        <dbReference type="EMBL" id="EXX72630.1"/>
    </source>
</evidence>
<dbReference type="GO" id="GO:0000077">
    <property type="term" value="P:DNA damage checkpoint signaling"/>
    <property type="evidence" value="ECO:0007669"/>
    <property type="project" value="TreeGrafter"/>
</dbReference>
<reference evidence="14 15" key="1">
    <citation type="submission" date="2014-02" db="EMBL/GenBank/DDBJ databases">
        <title>Single nucleus genome sequencing reveals high similarity among nuclei of an endomycorrhizal fungus.</title>
        <authorList>
            <person name="Lin K."/>
            <person name="Geurts R."/>
            <person name="Zhang Z."/>
            <person name="Limpens E."/>
            <person name="Saunders D.G."/>
            <person name="Mu D."/>
            <person name="Pang E."/>
            <person name="Cao H."/>
            <person name="Cha H."/>
            <person name="Lin T."/>
            <person name="Zhou Q."/>
            <person name="Shang Y."/>
            <person name="Li Y."/>
            <person name="Ivanov S."/>
            <person name="Sharma T."/>
            <person name="Velzen R.V."/>
            <person name="Ruijter N.D."/>
            <person name="Aanen D.K."/>
            <person name="Win J."/>
            <person name="Kamoun S."/>
            <person name="Bisseling T."/>
            <person name="Huang S."/>
        </authorList>
    </citation>
    <scope>NUCLEOTIDE SEQUENCE [LARGE SCALE GENOMIC DNA]</scope>
    <source>
        <strain evidence="15">DAOM197198w</strain>
    </source>
</reference>
<dbReference type="AlphaFoldDB" id="A0A015JZ69"/>
<evidence type="ECO:0000259" key="13">
    <source>
        <dbReference type="PROSITE" id="PS51569"/>
    </source>
</evidence>
<comment type="catalytic activity">
    <reaction evidence="10 11">
        <text>L-lysyl(79)-[histone H3] + 3 S-adenosyl-L-methionine = N(6),N(6),N(6)-trimethyl-L-lysyl(79)-[histone H3] + 3 S-adenosyl-L-homocysteine + 3 H(+)</text>
        <dbReference type="Rhea" id="RHEA:60328"/>
        <dbReference type="Rhea" id="RHEA-COMP:15549"/>
        <dbReference type="Rhea" id="RHEA-COMP:15552"/>
        <dbReference type="ChEBI" id="CHEBI:15378"/>
        <dbReference type="ChEBI" id="CHEBI:29969"/>
        <dbReference type="ChEBI" id="CHEBI:57856"/>
        <dbReference type="ChEBI" id="CHEBI:59789"/>
        <dbReference type="ChEBI" id="CHEBI:61961"/>
        <dbReference type="EC" id="2.1.1.360"/>
    </reaction>
</comment>
<dbReference type="SUPFAM" id="SSF53335">
    <property type="entry name" value="S-adenosyl-L-methionine-dependent methyltransferases"/>
    <property type="match status" value="1"/>
</dbReference>